<protein>
    <submittedName>
        <fullName evidence="1">Uncharacterized protein</fullName>
    </submittedName>
</protein>
<proteinExistence type="predicted"/>
<evidence type="ECO:0000313" key="1">
    <source>
        <dbReference type="EMBL" id="OHA89934.1"/>
    </source>
</evidence>
<dbReference type="AlphaFoldDB" id="A0A1G2SY58"/>
<evidence type="ECO:0000313" key="2">
    <source>
        <dbReference type="Proteomes" id="UP000178107"/>
    </source>
</evidence>
<reference evidence="1 2" key="1">
    <citation type="journal article" date="2016" name="Nat. Commun.">
        <title>Thousands of microbial genomes shed light on interconnected biogeochemical processes in an aquifer system.</title>
        <authorList>
            <person name="Anantharaman K."/>
            <person name="Brown C.T."/>
            <person name="Hug L.A."/>
            <person name="Sharon I."/>
            <person name="Castelle C.J."/>
            <person name="Probst A.J."/>
            <person name="Thomas B.C."/>
            <person name="Singh A."/>
            <person name="Wilkins M.J."/>
            <person name="Karaoz U."/>
            <person name="Brodie E.L."/>
            <person name="Williams K.H."/>
            <person name="Hubbard S.S."/>
            <person name="Banfield J.F."/>
        </authorList>
    </citation>
    <scope>NUCLEOTIDE SEQUENCE [LARGE SCALE GENOMIC DNA]</scope>
</reference>
<gene>
    <name evidence="1" type="ORF">A2838_01150</name>
</gene>
<dbReference type="Proteomes" id="UP000178107">
    <property type="component" value="Unassembled WGS sequence"/>
</dbReference>
<name>A0A1G2SY58_9BACT</name>
<organism evidence="1 2">
    <name type="scientific">Candidatus Zambryskibacteria bacterium RIFCSPHIGHO2_01_FULL_46_25</name>
    <dbReference type="NCBI Taxonomy" id="1802738"/>
    <lineage>
        <taxon>Bacteria</taxon>
        <taxon>Candidatus Zambryskiibacteriota</taxon>
    </lineage>
</organism>
<dbReference type="EMBL" id="MHVH01000007">
    <property type="protein sequence ID" value="OHA89934.1"/>
    <property type="molecule type" value="Genomic_DNA"/>
</dbReference>
<comment type="caution">
    <text evidence="1">The sequence shown here is derived from an EMBL/GenBank/DDBJ whole genome shotgun (WGS) entry which is preliminary data.</text>
</comment>
<sequence>MQDMKVKIGDREYTLNNNSGKLDRAKHDAGEGATDEQILAHYDKLAGLIRDENGNKVSNGSFWDAEKKRIADEPNQLKHKTAEELREIMRNSIDNQYVPSSIYHKAKQELEFRNTARPDKRDDEIVKLSPEFYGIGINLKSLWRKIKLWF</sequence>
<accession>A0A1G2SY58</accession>